<dbReference type="GO" id="GO:0008757">
    <property type="term" value="F:S-adenosylmethionine-dependent methyltransferase activity"/>
    <property type="evidence" value="ECO:0007669"/>
    <property type="project" value="InterPro"/>
</dbReference>
<dbReference type="Gene3D" id="2.60.120.10">
    <property type="entry name" value="Jelly Rolls"/>
    <property type="match status" value="1"/>
</dbReference>
<dbReference type="InterPro" id="IPR029063">
    <property type="entry name" value="SAM-dependent_MTases_sf"/>
</dbReference>
<organism evidence="5 6">
    <name type="scientific">Mycobacterium conspicuum</name>
    <dbReference type="NCBI Taxonomy" id="44010"/>
    <lineage>
        <taxon>Bacteria</taxon>
        <taxon>Bacillati</taxon>
        <taxon>Actinomycetota</taxon>
        <taxon>Actinomycetes</taxon>
        <taxon>Mycobacteriales</taxon>
        <taxon>Mycobacteriaceae</taxon>
        <taxon>Mycobacterium</taxon>
    </lineage>
</organism>
<keyword evidence="6" id="KW-1185">Reference proteome</keyword>
<evidence type="ECO:0000256" key="3">
    <source>
        <dbReference type="PIRSR" id="PIRSR610300-51"/>
    </source>
</evidence>
<dbReference type="InterPro" id="IPR011051">
    <property type="entry name" value="RmlC_Cupin_sf"/>
</dbReference>
<name>A0A7I7YEY9_9MYCO</name>
<dbReference type="GO" id="GO:0032259">
    <property type="term" value="P:methylation"/>
    <property type="evidence" value="ECO:0007669"/>
    <property type="project" value="UniProtKB-KW"/>
</dbReference>
<feature type="binding site" evidence="3">
    <location>
        <position position="175"/>
    </location>
    <ligand>
        <name>Fe cation</name>
        <dbReference type="ChEBI" id="CHEBI:24875"/>
        <note>catalytic</note>
    </ligand>
</feature>
<dbReference type="GO" id="GO:0016702">
    <property type="term" value="F:oxidoreductase activity, acting on single donors with incorporation of molecular oxygen, incorporation of two atoms of oxygen"/>
    <property type="evidence" value="ECO:0007669"/>
    <property type="project" value="InterPro"/>
</dbReference>
<evidence type="ECO:0000256" key="1">
    <source>
        <dbReference type="ARBA" id="ARBA00006622"/>
    </source>
</evidence>
<dbReference type="Proteomes" id="UP000467385">
    <property type="component" value="Chromosome"/>
</dbReference>
<dbReference type="InterPro" id="IPR014710">
    <property type="entry name" value="RmlC-like_jellyroll"/>
</dbReference>
<dbReference type="SUPFAM" id="SSF51182">
    <property type="entry name" value="RmlC-like cupins"/>
    <property type="match status" value="1"/>
</dbReference>
<dbReference type="EMBL" id="AP022613">
    <property type="protein sequence ID" value="BBZ40345.1"/>
    <property type="molecule type" value="Genomic_DNA"/>
</dbReference>
<keyword evidence="3" id="KW-0408">Iron</keyword>
<dbReference type="SUPFAM" id="SSF53335">
    <property type="entry name" value="S-adenosyl-L-methionine-dependent methyltransferases"/>
    <property type="match status" value="1"/>
</dbReference>
<sequence length="678" mass="75362">MWQFQECFKDPYSHRRKRVVIGRDATIFTTEDTEMTNTAHHPAPTIRDALAGLTPLLDMLAAVALRGEVPGPELLARVAQAGPALAEVAPSPNPGEPYSRSILRADDEVEIMLARWRPGHSCAPHDHGGAGGFVIPVEGTFVERRYGWNGEELIVAELANRPEGVPIRVASEDIHDMTAGERGLTLHFYTPPASSMRVFDLQRAEVLELVGNYGAWIPAGDHPRVPFARVAPKTLARPVIWVAHTTHYRGGSAEFAIAADTMARELAAAHPDADVVVSALQHKADFSAALAGFADSGRPLRELHLISHAGMYGPMFGSTDWPEQFSPHEWREMAIPFAVDGRAYFHACRTARWFAPFFAEVFGVVTYGNYNYTTVSARKDRFAWAGRNPTNRRSLYMIAAPGKKSHGLSGSVRKYVGRAAEPMVQCAPAAAHTERSYDRVAELYDRAYTDIRVRADEWEWVAERAARARAALGRPLRVLEIGCGNGALLRALDDNGVIDFGIGADSSAGMLDRARERNRDRNRLRFLKVNGPALDIPDNHVDVVISFLSFRYLDWDPVMAEIRRVLAPGGRLWVVDMVEHPVRVREFGVLARSALAHLWSRRSHPQFAKDLAALTSHPDWQEMLRHNPIRAEHEYRWYFESRFPGAGLKTLTTTMAARVVAFDSGPLPKGRTAPLSYP</sequence>
<dbReference type="PANTHER" id="PTHR42912">
    <property type="entry name" value="METHYLTRANSFERASE"/>
    <property type="match status" value="1"/>
</dbReference>
<keyword evidence="3" id="KW-0479">Metal-binding</keyword>
<dbReference type="Gene3D" id="3.40.50.150">
    <property type="entry name" value="Vaccinia Virus protein VP39"/>
    <property type="match status" value="1"/>
</dbReference>
<evidence type="ECO:0000313" key="5">
    <source>
        <dbReference type="EMBL" id="BBZ40345.1"/>
    </source>
</evidence>
<keyword evidence="2" id="KW-0808">Transferase</keyword>
<evidence type="ECO:0000256" key="2">
    <source>
        <dbReference type="ARBA" id="ARBA00022603"/>
    </source>
</evidence>
<dbReference type="Pfam" id="PF08241">
    <property type="entry name" value="Methyltransf_11"/>
    <property type="match status" value="1"/>
</dbReference>
<evidence type="ECO:0000313" key="6">
    <source>
        <dbReference type="Proteomes" id="UP000467385"/>
    </source>
</evidence>
<dbReference type="InterPro" id="IPR050508">
    <property type="entry name" value="Methyltransf_Superfamily"/>
</dbReference>
<dbReference type="InterPro" id="IPR010300">
    <property type="entry name" value="CDO_1"/>
</dbReference>
<gene>
    <name evidence="5" type="ORF">MCNS_34080</name>
</gene>
<feature type="domain" description="Methyltransferase type 11" evidence="4">
    <location>
        <begin position="479"/>
        <end position="573"/>
    </location>
</feature>
<reference evidence="5 6" key="1">
    <citation type="journal article" date="2019" name="Emerg. Microbes Infect.">
        <title>Comprehensive subspecies identification of 175 nontuberculous mycobacteria species based on 7547 genomic profiles.</title>
        <authorList>
            <person name="Matsumoto Y."/>
            <person name="Kinjo T."/>
            <person name="Motooka D."/>
            <person name="Nabeya D."/>
            <person name="Jung N."/>
            <person name="Uechi K."/>
            <person name="Horii T."/>
            <person name="Iida T."/>
            <person name="Fujita J."/>
            <person name="Nakamura S."/>
        </authorList>
    </citation>
    <scope>NUCLEOTIDE SEQUENCE [LARGE SCALE GENOMIC DNA]</scope>
    <source>
        <strain evidence="5 6">JCM 14738</strain>
    </source>
</reference>
<evidence type="ECO:0000259" key="4">
    <source>
        <dbReference type="Pfam" id="PF08241"/>
    </source>
</evidence>
<dbReference type="Pfam" id="PF05995">
    <property type="entry name" value="CDO_I"/>
    <property type="match status" value="1"/>
</dbReference>
<comment type="similarity">
    <text evidence="1">Belongs to the cysteine dioxygenase family.</text>
</comment>
<feature type="binding site" evidence="3">
    <location>
        <position position="127"/>
    </location>
    <ligand>
        <name>Fe cation</name>
        <dbReference type="ChEBI" id="CHEBI:24875"/>
        <note>catalytic</note>
    </ligand>
</feature>
<accession>A0A7I7YEY9</accession>
<protein>
    <recommendedName>
        <fullName evidence="4">Methyltransferase type 11 domain-containing protein</fullName>
    </recommendedName>
</protein>
<feature type="binding site" evidence="3">
    <location>
        <position position="125"/>
    </location>
    <ligand>
        <name>Fe cation</name>
        <dbReference type="ChEBI" id="CHEBI:24875"/>
        <note>catalytic</note>
    </ligand>
</feature>
<dbReference type="InterPro" id="IPR013216">
    <property type="entry name" value="Methyltransf_11"/>
</dbReference>
<dbReference type="GO" id="GO:0005506">
    <property type="term" value="F:iron ion binding"/>
    <property type="evidence" value="ECO:0007669"/>
    <property type="project" value="InterPro"/>
</dbReference>
<proteinExistence type="inferred from homology"/>
<dbReference type="CDD" id="cd02440">
    <property type="entry name" value="AdoMet_MTases"/>
    <property type="match status" value="1"/>
</dbReference>
<keyword evidence="2" id="KW-0489">Methyltransferase</keyword>
<dbReference type="CDD" id="cd10548">
    <property type="entry name" value="cupin_CDO"/>
    <property type="match status" value="1"/>
</dbReference>
<dbReference type="AlphaFoldDB" id="A0A7I7YEY9"/>